<sequence>MTEETKTNQTNVDGSKPPKQSLKSRLSGRGSKFWLYSAAFAFLFALIASELGLVSYLLHSGGNSTSNYPSAEYKHALGILLFACILGLLYILGHMFLSLGVNIFFMIVLTVFWGTGAGILFRVTPFAWFTCGNPASSFRPNWASYAHNCSRVVATQGIAWALWCFSLIMAIIMLFHLFEFKFRPNASMYGRKGRNEGNRLATTV</sequence>
<gene>
    <name evidence="3" type="ORF">BDP27DRAFT_95067</name>
</gene>
<feature type="transmembrane region" description="Helical" evidence="2">
    <location>
        <begin position="158"/>
        <end position="178"/>
    </location>
</feature>
<evidence type="ECO:0000313" key="4">
    <source>
        <dbReference type="Proteomes" id="UP000772434"/>
    </source>
</evidence>
<reference evidence="3" key="1">
    <citation type="submission" date="2020-11" db="EMBL/GenBank/DDBJ databases">
        <authorList>
            <consortium name="DOE Joint Genome Institute"/>
            <person name="Ahrendt S."/>
            <person name="Riley R."/>
            <person name="Andreopoulos W."/>
            <person name="Labutti K."/>
            <person name="Pangilinan J."/>
            <person name="Ruiz-Duenas F.J."/>
            <person name="Barrasa J.M."/>
            <person name="Sanchez-Garcia M."/>
            <person name="Camarero S."/>
            <person name="Miyauchi S."/>
            <person name="Serrano A."/>
            <person name="Linde D."/>
            <person name="Babiker R."/>
            <person name="Drula E."/>
            <person name="Ayuso-Fernandez I."/>
            <person name="Pacheco R."/>
            <person name="Padilla G."/>
            <person name="Ferreira P."/>
            <person name="Barriuso J."/>
            <person name="Kellner H."/>
            <person name="Castanera R."/>
            <person name="Alfaro M."/>
            <person name="Ramirez L."/>
            <person name="Pisabarro A.G."/>
            <person name="Kuo A."/>
            <person name="Tritt A."/>
            <person name="Lipzen A."/>
            <person name="He G."/>
            <person name="Yan M."/>
            <person name="Ng V."/>
            <person name="Cullen D."/>
            <person name="Martin F."/>
            <person name="Rosso M.-N."/>
            <person name="Henrissat B."/>
            <person name="Hibbett D."/>
            <person name="Martinez A.T."/>
            <person name="Grigoriev I.V."/>
        </authorList>
    </citation>
    <scope>NUCLEOTIDE SEQUENCE</scope>
    <source>
        <strain evidence="3">AH 40177</strain>
    </source>
</reference>
<keyword evidence="2" id="KW-0812">Transmembrane</keyword>
<proteinExistence type="predicted"/>
<organism evidence="3 4">
    <name type="scientific">Rhodocollybia butyracea</name>
    <dbReference type="NCBI Taxonomy" id="206335"/>
    <lineage>
        <taxon>Eukaryota</taxon>
        <taxon>Fungi</taxon>
        <taxon>Dikarya</taxon>
        <taxon>Basidiomycota</taxon>
        <taxon>Agaricomycotina</taxon>
        <taxon>Agaricomycetes</taxon>
        <taxon>Agaricomycetidae</taxon>
        <taxon>Agaricales</taxon>
        <taxon>Marasmiineae</taxon>
        <taxon>Omphalotaceae</taxon>
        <taxon>Rhodocollybia</taxon>
    </lineage>
</organism>
<dbReference type="EMBL" id="JADNRY010000011">
    <property type="protein sequence ID" value="KAF9074965.1"/>
    <property type="molecule type" value="Genomic_DNA"/>
</dbReference>
<evidence type="ECO:0000256" key="1">
    <source>
        <dbReference type="SAM" id="MobiDB-lite"/>
    </source>
</evidence>
<name>A0A9P5Q7B8_9AGAR</name>
<protein>
    <submittedName>
        <fullName evidence="3">Uncharacterized protein</fullName>
    </submittedName>
</protein>
<feature type="transmembrane region" description="Helical" evidence="2">
    <location>
        <begin position="73"/>
        <end position="92"/>
    </location>
</feature>
<evidence type="ECO:0000313" key="3">
    <source>
        <dbReference type="EMBL" id="KAF9074965.1"/>
    </source>
</evidence>
<dbReference type="AlphaFoldDB" id="A0A9P5Q7B8"/>
<evidence type="ECO:0000256" key="2">
    <source>
        <dbReference type="SAM" id="Phobius"/>
    </source>
</evidence>
<dbReference type="Proteomes" id="UP000772434">
    <property type="component" value="Unassembled WGS sequence"/>
</dbReference>
<comment type="caution">
    <text evidence="3">The sequence shown here is derived from an EMBL/GenBank/DDBJ whole genome shotgun (WGS) entry which is preliminary data.</text>
</comment>
<feature type="transmembrane region" description="Helical" evidence="2">
    <location>
        <begin position="99"/>
        <end position="121"/>
    </location>
</feature>
<keyword evidence="2" id="KW-0472">Membrane</keyword>
<feature type="region of interest" description="Disordered" evidence="1">
    <location>
        <begin position="1"/>
        <end position="25"/>
    </location>
</feature>
<keyword evidence="4" id="KW-1185">Reference proteome</keyword>
<dbReference type="OrthoDB" id="2558918at2759"/>
<keyword evidence="2" id="KW-1133">Transmembrane helix</keyword>
<accession>A0A9P5Q7B8</accession>
<feature type="transmembrane region" description="Helical" evidence="2">
    <location>
        <begin position="33"/>
        <end position="58"/>
    </location>
</feature>